<dbReference type="AlphaFoldDB" id="A0A345ZS21"/>
<dbReference type="EMBL" id="CP031417">
    <property type="protein sequence ID" value="AXK79718.1"/>
    <property type="molecule type" value="Genomic_DNA"/>
</dbReference>
<feature type="signal peptide" evidence="2">
    <location>
        <begin position="1"/>
        <end position="22"/>
    </location>
</feature>
<keyword evidence="5" id="KW-1185">Reference proteome</keyword>
<evidence type="ECO:0000259" key="3">
    <source>
        <dbReference type="Pfam" id="PF10633"/>
    </source>
</evidence>
<name>A0A345ZS21_9HYPH</name>
<evidence type="ECO:0000313" key="4">
    <source>
        <dbReference type="EMBL" id="AXK79718.1"/>
    </source>
</evidence>
<dbReference type="OrthoDB" id="8631677at2"/>
<dbReference type="Pfam" id="PF10633">
    <property type="entry name" value="NPCBM_assoc"/>
    <property type="match status" value="3"/>
</dbReference>
<keyword evidence="2" id="KW-0732">Signal</keyword>
<feature type="domain" description="Alpha-galactosidase NEW3" evidence="3">
    <location>
        <begin position="268"/>
        <end position="343"/>
    </location>
</feature>
<proteinExistence type="predicted"/>
<protein>
    <recommendedName>
        <fullName evidence="3">Alpha-galactosidase NEW3 domain-containing protein</fullName>
    </recommendedName>
</protein>
<keyword evidence="1" id="KW-0472">Membrane</keyword>
<reference evidence="4 5" key="1">
    <citation type="submission" date="2018-07" db="EMBL/GenBank/DDBJ databases">
        <authorList>
            <person name="Quirk P.G."/>
            <person name="Krulwich T.A."/>
        </authorList>
    </citation>
    <scope>NUCLEOTIDE SEQUENCE [LARGE SCALE GENOMIC DNA]</scope>
    <source>
        <strain evidence="4 5">CC-BB4</strain>
    </source>
</reference>
<dbReference type="Gene3D" id="2.60.40.10">
    <property type="entry name" value="Immunoglobulins"/>
    <property type="match status" value="2"/>
</dbReference>
<gene>
    <name evidence="4" type="ORF">DW352_03790</name>
</gene>
<dbReference type="PANTHER" id="PTHR39198">
    <property type="entry name" value="HYPOTHETICAL MEMBRANE PROTEIN, CONSERVED"/>
    <property type="match status" value="1"/>
</dbReference>
<dbReference type="InterPro" id="IPR013783">
    <property type="entry name" value="Ig-like_fold"/>
</dbReference>
<organism evidence="4 5">
    <name type="scientific">Pseudolabrys taiwanensis</name>
    <dbReference type="NCBI Taxonomy" id="331696"/>
    <lineage>
        <taxon>Bacteria</taxon>
        <taxon>Pseudomonadati</taxon>
        <taxon>Pseudomonadota</taxon>
        <taxon>Alphaproteobacteria</taxon>
        <taxon>Hyphomicrobiales</taxon>
        <taxon>Xanthobacteraceae</taxon>
        <taxon>Pseudolabrys</taxon>
    </lineage>
</organism>
<feature type="domain" description="Alpha-galactosidase NEW3" evidence="3">
    <location>
        <begin position="43"/>
        <end position="121"/>
    </location>
</feature>
<sequence>MARYRSLTIAAVLFALSAPALAVDNNPDIKGLYLLTDYPAVTVQPGTTSTVSLKLRNYGLAPERLSLSVNGVPKGWTATLLGGGQPIAAAMPATDDSVSLDLRLDVPKDAQIGAQTITINADGATGHVSLPVQVSLAKELPAKLTLTPQLPDLRGSTRSNFEYTMTIKNDSGKKLLVSLAADAPRNFDTAFTEAYGTQQLTAIPVDAGKTKDVKLKVTPPDSVDAGRYPVTAHIAAEDAKASAKVALDITGEPKLTLAGREGLLSARATAGKESSVPVTISNTGTAPAENVQLSGNAPGGWKVTFEPKTIERIAPNQHADVQALITPPDKAIAGDYVTTLTASSKGASGNGNFRVTVTTSTMWGVAGVGIIGAALLIMVGAVARFGRR</sequence>
<dbReference type="KEGG" id="ptaw:DW352_03790"/>
<feature type="chain" id="PRO_5017004885" description="Alpha-galactosidase NEW3 domain-containing protein" evidence="2">
    <location>
        <begin position="23"/>
        <end position="388"/>
    </location>
</feature>
<dbReference type="Proteomes" id="UP000254889">
    <property type="component" value="Chromosome"/>
</dbReference>
<evidence type="ECO:0000313" key="5">
    <source>
        <dbReference type="Proteomes" id="UP000254889"/>
    </source>
</evidence>
<keyword evidence="1" id="KW-1133">Transmembrane helix</keyword>
<feature type="domain" description="Alpha-galactosidase NEW3" evidence="3">
    <location>
        <begin position="161"/>
        <end position="235"/>
    </location>
</feature>
<evidence type="ECO:0000256" key="1">
    <source>
        <dbReference type="SAM" id="Phobius"/>
    </source>
</evidence>
<dbReference type="RefSeq" id="WP_115688685.1">
    <property type="nucleotide sequence ID" value="NZ_CP031417.1"/>
</dbReference>
<dbReference type="InterPro" id="IPR018905">
    <property type="entry name" value="A-galactase_NEW3"/>
</dbReference>
<accession>A0A345ZS21</accession>
<evidence type="ECO:0000256" key="2">
    <source>
        <dbReference type="SAM" id="SignalP"/>
    </source>
</evidence>
<dbReference type="PANTHER" id="PTHR39198:SF1">
    <property type="entry name" value="ALPHA-GALACTOSIDASE NEW3 DOMAIN-CONTAINING PROTEIN"/>
    <property type="match status" value="1"/>
</dbReference>
<keyword evidence="1" id="KW-0812">Transmembrane</keyword>
<feature type="transmembrane region" description="Helical" evidence="1">
    <location>
        <begin position="362"/>
        <end position="383"/>
    </location>
</feature>